<comment type="cofactor">
    <cofactor evidence="1">
        <name>Zn(2+)</name>
        <dbReference type="ChEBI" id="CHEBI:29105"/>
    </cofactor>
</comment>
<dbReference type="PANTHER" id="PTHR12993">
    <property type="entry name" value="N-ACETYLGLUCOSAMINYL-PHOSPHATIDYLINOSITOL DE-N-ACETYLASE-RELATED"/>
    <property type="match status" value="1"/>
</dbReference>
<evidence type="ECO:0000256" key="2">
    <source>
        <dbReference type="SAM" id="Phobius"/>
    </source>
</evidence>
<dbReference type="InterPro" id="IPR024078">
    <property type="entry name" value="LmbE-like_dom_sf"/>
</dbReference>
<name>A0A917Y012_9BACI</name>
<keyword evidence="2" id="KW-1133">Transmembrane helix</keyword>
<dbReference type="PANTHER" id="PTHR12993:SF11">
    <property type="entry name" value="N-ACETYLGLUCOSAMINYL-PHOSPHATIDYLINOSITOL DE-N-ACETYLASE"/>
    <property type="match status" value="1"/>
</dbReference>
<dbReference type="Gene3D" id="3.40.50.10320">
    <property type="entry name" value="LmbE-like"/>
    <property type="match status" value="1"/>
</dbReference>
<keyword evidence="2" id="KW-0472">Membrane</keyword>
<accession>A0A917Y012</accession>
<dbReference type="EMBL" id="BMOS01000019">
    <property type="protein sequence ID" value="GGN61190.1"/>
    <property type="molecule type" value="Genomic_DNA"/>
</dbReference>
<evidence type="ECO:0000313" key="3">
    <source>
        <dbReference type="EMBL" id="GGN61190.1"/>
    </source>
</evidence>
<reference evidence="3" key="1">
    <citation type="journal article" date="2014" name="Int. J. Syst. Evol. Microbiol.">
        <title>Complete genome sequence of Corynebacterium casei LMG S-19264T (=DSM 44701T), isolated from a smear-ripened cheese.</title>
        <authorList>
            <consortium name="US DOE Joint Genome Institute (JGI-PGF)"/>
            <person name="Walter F."/>
            <person name="Albersmeier A."/>
            <person name="Kalinowski J."/>
            <person name="Ruckert C."/>
        </authorList>
    </citation>
    <scope>NUCLEOTIDE SEQUENCE</scope>
    <source>
        <strain evidence="3">JCM 17251</strain>
    </source>
</reference>
<dbReference type="Proteomes" id="UP000624041">
    <property type="component" value="Unassembled WGS sequence"/>
</dbReference>
<feature type="transmembrane region" description="Helical" evidence="2">
    <location>
        <begin position="6"/>
        <end position="24"/>
    </location>
</feature>
<sequence length="245" mass="27996">MNKRKYITAGAIVLAAALILVFFFRSDILHKDLDEVIYYIPHQDDEVITFGVSIHDHVVKGRDVHVVLLTDGANSAVREKLDLTPEEFSDARNREFDLAVDILGVDPDNVEKIGYSDGALKVEEVEEVIREYEGRYPNASHKTFSYYDPHEDHANAGHALRNLMDEGVIEDGTFYFGNNFTPLDVEIKKDNYDEDYRDVIVEASRAYKQEDFANGMYGIGWKSVPEYFITLEENPVSPYHEYEGS</sequence>
<proteinExistence type="predicted"/>
<evidence type="ECO:0000256" key="1">
    <source>
        <dbReference type="ARBA" id="ARBA00001947"/>
    </source>
</evidence>
<dbReference type="AlphaFoldDB" id="A0A917Y012"/>
<dbReference type="SUPFAM" id="SSF102588">
    <property type="entry name" value="LmbE-like"/>
    <property type="match status" value="1"/>
</dbReference>
<comment type="caution">
    <text evidence="3">The sequence shown here is derived from an EMBL/GenBank/DDBJ whole genome shotgun (WGS) entry which is preliminary data.</text>
</comment>
<keyword evidence="4" id="KW-1185">Reference proteome</keyword>
<protein>
    <submittedName>
        <fullName evidence="3">PIG-L family deacetylase</fullName>
    </submittedName>
</protein>
<gene>
    <name evidence="3" type="ORF">GCM10007971_25980</name>
</gene>
<dbReference type="Pfam" id="PF02585">
    <property type="entry name" value="PIG-L"/>
    <property type="match status" value="1"/>
</dbReference>
<dbReference type="RefSeq" id="WP_188857998.1">
    <property type="nucleotide sequence ID" value="NZ_BMOS01000019.1"/>
</dbReference>
<reference evidence="3" key="2">
    <citation type="submission" date="2020-09" db="EMBL/GenBank/DDBJ databases">
        <authorList>
            <person name="Sun Q."/>
            <person name="Ohkuma M."/>
        </authorList>
    </citation>
    <scope>NUCLEOTIDE SEQUENCE</scope>
    <source>
        <strain evidence="3">JCM 17251</strain>
    </source>
</reference>
<keyword evidence="2" id="KW-0812">Transmembrane</keyword>
<dbReference type="GO" id="GO:0016811">
    <property type="term" value="F:hydrolase activity, acting on carbon-nitrogen (but not peptide) bonds, in linear amides"/>
    <property type="evidence" value="ECO:0007669"/>
    <property type="project" value="TreeGrafter"/>
</dbReference>
<organism evidence="3 4">
    <name type="scientific">Oceanobacillus indicireducens</name>
    <dbReference type="NCBI Taxonomy" id="1004261"/>
    <lineage>
        <taxon>Bacteria</taxon>
        <taxon>Bacillati</taxon>
        <taxon>Bacillota</taxon>
        <taxon>Bacilli</taxon>
        <taxon>Bacillales</taxon>
        <taxon>Bacillaceae</taxon>
        <taxon>Oceanobacillus</taxon>
    </lineage>
</organism>
<evidence type="ECO:0000313" key="4">
    <source>
        <dbReference type="Proteomes" id="UP000624041"/>
    </source>
</evidence>
<dbReference type="InterPro" id="IPR003737">
    <property type="entry name" value="GlcNAc_PI_deacetylase-related"/>
</dbReference>